<keyword evidence="5" id="KW-0804">Transcription</keyword>
<dbReference type="SUPFAM" id="SSF46785">
    <property type="entry name" value="Winged helix' DNA-binding domain"/>
    <property type="match status" value="1"/>
</dbReference>
<dbReference type="SUPFAM" id="SSF52172">
    <property type="entry name" value="CheY-like"/>
    <property type="match status" value="1"/>
</dbReference>
<feature type="modified residue" description="4-aspartylphosphate" evidence="6">
    <location>
        <position position="52"/>
    </location>
</feature>
<dbReference type="SMART" id="SM00419">
    <property type="entry name" value="HTH_CRP"/>
    <property type="match status" value="1"/>
</dbReference>
<dbReference type="CDD" id="cd17574">
    <property type="entry name" value="REC_OmpR"/>
    <property type="match status" value="1"/>
</dbReference>
<dbReference type="Gene3D" id="1.10.10.10">
    <property type="entry name" value="Winged helix-like DNA-binding domain superfamily/Winged helix DNA-binding domain"/>
    <property type="match status" value="1"/>
</dbReference>
<dbReference type="InterPro" id="IPR036390">
    <property type="entry name" value="WH_DNA-bd_sf"/>
</dbReference>
<dbReference type="InterPro" id="IPR001789">
    <property type="entry name" value="Sig_transdc_resp-reg_receiver"/>
</dbReference>
<name>A0ABV3ZM42_9BACT</name>
<evidence type="ECO:0000259" key="8">
    <source>
        <dbReference type="PROSITE" id="PS50110"/>
    </source>
</evidence>
<dbReference type="InterPro" id="IPR011006">
    <property type="entry name" value="CheY-like_superfamily"/>
</dbReference>
<dbReference type="PANTHER" id="PTHR48111:SF1">
    <property type="entry name" value="TWO-COMPONENT RESPONSE REGULATOR ORR33"/>
    <property type="match status" value="1"/>
</dbReference>
<dbReference type="InterPro" id="IPR000595">
    <property type="entry name" value="cNMP-bd_dom"/>
</dbReference>
<evidence type="ECO:0000259" key="9">
    <source>
        <dbReference type="PROSITE" id="PS51063"/>
    </source>
</evidence>
<feature type="domain" description="Response regulatory" evidence="8">
    <location>
        <begin position="3"/>
        <end position="119"/>
    </location>
</feature>
<evidence type="ECO:0000256" key="6">
    <source>
        <dbReference type="PROSITE-ProRule" id="PRU00169"/>
    </source>
</evidence>
<dbReference type="EMBL" id="JAULBC010000011">
    <property type="protein sequence ID" value="MEX6690908.1"/>
    <property type="molecule type" value="Genomic_DNA"/>
</dbReference>
<sequence length="352" mass="39874">MKKILVIEDNDDIRSNTAEILELSNYEVITAENGKIGLVKALEIKPDLIICDITMPELDGYGVIHAVQKNESIMNTPFIFLTARTERSDFRKAMDLGADDYLTKPFSGTELLNAVNGRLRKMEDLKRNLAPGLQNIQDLLEMTGSKDAMDSFTEGRNVNKYKKKQTIYTEGNHPNSLYFIVKGKAKAYKTNDDGKELVTELYDEGDFLGYVALLEGTIYKDTATAMEDSEIAIIPRHDFDELINHHPQIARKFIQLLARNVSEKEKHLVRIAYNSLRKKVADALLIIIDKYDAKMENKQVIDISRENLATIAGTATESLIRTLTDFKSERIIDINDGHIIVLDKAKLQKIYS</sequence>
<dbReference type="Proteomes" id="UP001560573">
    <property type="component" value="Unassembled WGS sequence"/>
</dbReference>
<dbReference type="Pfam" id="PF00027">
    <property type="entry name" value="cNMP_binding"/>
    <property type="match status" value="1"/>
</dbReference>
<proteinExistence type="predicted"/>
<dbReference type="Gene3D" id="2.60.120.10">
    <property type="entry name" value="Jelly Rolls"/>
    <property type="match status" value="1"/>
</dbReference>
<organism evidence="10 11">
    <name type="scientific">Danxiaibacter flavus</name>
    <dbReference type="NCBI Taxonomy" id="3049108"/>
    <lineage>
        <taxon>Bacteria</taxon>
        <taxon>Pseudomonadati</taxon>
        <taxon>Bacteroidota</taxon>
        <taxon>Chitinophagia</taxon>
        <taxon>Chitinophagales</taxon>
        <taxon>Chitinophagaceae</taxon>
        <taxon>Danxiaibacter</taxon>
    </lineage>
</organism>
<comment type="caution">
    <text evidence="10">The sequence shown here is derived from an EMBL/GenBank/DDBJ whole genome shotgun (WGS) entry which is preliminary data.</text>
</comment>
<dbReference type="PROSITE" id="PS50042">
    <property type="entry name" value="CNMP_BINDING_3"/>
    <property type="match status" value="1"/>
</dbReference>
<dbReference type="Pfam" id="PF00072">
    <property type="entry name" value="Response_reg"/>
    <property type="match status" value="1"/>
</dbReference>
<dbReference type="SUPFAM" id="SSF51206">
    <property type="entry name" value="cAMP-binding domain-like"/>
    <property type="match status" value="1"/>
</dbReference>
<evidence type="ECO:0000256" key="3">
    <source>
        <dbReference type="ARBA" id="ARBA00023015"/>
    </source>
</evidence>
<dbReference type="InterPro" id="IPR014710">
    <property type="entry name" value="RmlC-like_jellyroll"/>
</dbReference>
<keyword evidence="2" id="KW-0902">Two-component regulatory system</keyword>
<dbReference type="PROSITE" id="PS50110">
    <property type="entry name" value="RESPONSE_REGULATORY"/>
    <property type="match status" value="1"/>
</dbReference>
<dbReference type="InterPro" id="IPR018490">
    <property type="entry name" value="cNMP-bd_dom_sf"/>
</dbReference>
<keyword evidence="1 6" id="KW-0597">Phosphoprotein</keyword>
<dbReference type="InterPro" id="IPR039420">
    <property type="entry name" value="WalR-like"/>
</dbReference>
<dbReference type="PROSITE" id="PS51063">
    <property type="entry name" value="HTH_CRP_2"/>
    <property type="match status" value="1"/>
</dbReference>
<keyword evidence="11" id="KW-1185">Reference proteome</keyword>
<gene>
    <name evidence="10" type="ORF">QTN47_25590</name>
</gene>
<feature type="domain" description="Cyclic nucleotide-binding" evidence="7">
    <location>
        <begin position="161"/>
        <end position="260"/>
    </location>
</feature>
<feature type="domain" description="HTH crp-type" evidence="9">
    <location>
        <begin position="274"/>
        <end position="345"/>
    </location>
</feature>
<evidence type="ECO:0000256" key="2">
    <source>
        <dbReference type="ARBA" id="ARBA00023012"/>
    </source>
</evidence>
<dbReference type="CDD" id="cd00038">
    <property type="entry name" value="CAP_ED"/>
    <property type="match status" value="1"/>
</dbReference>
<evidence type="ECO:0000259" key="7">
    <source>
        <dbReference type="PROSITE" id="PS50042"/>
    </source>
</evidence>
<keyword evidence="3" id="KW-0805">Transcription regulation</keyword>
<dbReference type="Pfam" id="PF13545">
    <property type="entry name" value="HTH_Crp_2"/>
    <property type="match status" value="1"/>
</dbReference>
<evidence type="ECO:0000313" key="10">
    <source>
        <dbReference type="EMBL" id="MEX6690908.1"/>
    </source>
</evidence>
<dbReference type="PANTHER" id="PTHR48111">
    <property type="entry name" value="REGULATOR OF RPOS"/>
    <property type="match status" value="1"/>
</dbReference>
<accession>A0ABV3ZM42</accession>
<dbReference type="SMART" id="SM00448">
    <property type="entry name" value="REC"/>
    <property type="match status" value="1"/>
</dbReference>
<keyword evidence="4" id="KW-0238">DNA-binding</keyword>
<evidence type="ECO:0000256" key="5">
    <source>
        <dbReference type="ARBA" id="ARBA00023163"/>
    </source>
</evidence>
<dbReference type="InterPro" id="IPR036388">
    <property type="entry name" value="WH-like_DNA-bd_sf"/>
</dbReference>
<dbReference type="SMART" id="SM00100">
    <property type="entry name" value="cNMP"/>
    <property type="match status" value="1"/>
</dbReference>
<dbReference type="RefSeq" id="WP_369332324.1">
    <property type="nucleotide sequence ID" value="NZ_JAULBC010000011.1"/>
</dbReference>
<protein>
    <submittedName>
        <fullName evidence="10">Response regulator</fullName>
    </submittedName>
</protein>
<evidence type="ECO:0000256" key="1">
    <source>
        <dbReference type="ARBA" id="ARBA00022553"/>
    </source>
</evidence>
<dbReference type="Gene3D" id="3.40.50.2300">
    <property type="match status" value="1"/>
</dbReference>
<reference evidence="10 11" key="1">
    <citation type="submission" date="2023-07" db="EMBL/GenBank/DDBJ databases">
        <authorList>
            <person name="Lian W.-H."/>
        </authorList>
    </citation>
    <scope>NUCLEOTIDE SEQUENCE [LARGE SCALE GENOMIC DNA]</scope>
    <source>
        <strain evidence="10 11">SYSU DXS3180</strain>
    </source>
</reference>
<evidence type="ECO:0000256" key="4">
    <source>
        <dbReference type="ARBA" id="ARBA00023125"/>
    </source>
</evidence>
<evidence type="ECO:0000313" key="11">
    <source>
        <dbReference type="Proteomes" id="UP001560573"/>
    </source>
</evidence>
<dbReference type="InterPro" id="IPR012318">
    <property type="entry name" value="HTH_CRP"/>
</dbReference>